<organism evidence="2 3">
    <name type="scientific">Athelia psychrophila</name>
    <dbReference type="NCBI Taxonomy" id="1759441"/>
    <lineage>
        <taxon>Eukaryota</taxon>
        <taxon>Fungi</taxon>
        <taxon>Dikarya</taxon>
        <taxon>Basidiomycota</taxon>
        <taxon>Agaricomycotina</taxon>
        <taxon>Agaricomycetes</taxon>
        <taxon>Agaricomycetidae</taxon>
        <taxon>Atheliales</taxon>
        <taxon>Atheliaceae</taxon>
        <taxon>Athelia</taxon>
    </lineage>
</organism>
<gene>
    <name evidence="2" type="ORF">FIBSPDRAFT_1039209</name>
</gene>
<accession>A0A166RZX4</accession>
<sequence length="404" mass="43070">MTNAKTPGRAILKGRGALQENALHRGAGAMTVNGKGKKVVLNSPSQLKTLQPQRTLKDSVLGKSTSILLTRPLGDKTPFRNRVGDLHTPLPNGSKISKLSLGASQLQTPGLLRPSSARIHDRMPSASKNFQTPHTQGNHWDVSDTEIEGPEAVVVNQSIVEEDFNEIEYMPPGAIEETYQPPFEMPNYAEVGRAMKMLIHSYHFDDPPTLDSEPAPIVLDVFVHDLALPELEDDSPFHLAKAISRPPFKDLGKVTRNLTAASRSTRPTPVTQPPSRVVTTKTGPTSASSSRPSTAAAARARVPTTKTALKAPVTSKAITVDATRKPTALTRPVPAGTKPFSVASQPRRPATSASTYHAITASSIVAARRPGTSLRVAPGRRVSTKAKAPAQNHGGGGRRGLVSA</sequence>
<protein>
    <submittedName>
        <fullName evidence="2">Uncharacterized protein</fullName>
    </submittedName>
</protein>
<feature type="region of interest" description="Disordered" evidence="1">
    <location>
        <begin position="329"/>
        <end position="354"/>
    </location>
</feature>
<dbReference type="STRING" id="436010.A0A166RZX4"/>
<evidence type="ECO:0000313" key="2">
    <source>
        <dbReference type="EMBL" id="KZP28842.1"/>
    </source>
</evidence>
<dbReference type="EMBL" id="KV417501">
    <property type="protein sequence ID" value="KZP28842.1"/>
    <property type="molecule type" value="Genomic_DNA"/>
</dbReference>
<feature type="region of interest" description="Disordered" evidence="1">
    <location>
        <begin position="259"/>
        <end position="309"/>
    </location>
</feature>
<dbReference type="AlphaFoldDB" id="A0A166RZX4"/>
<keyword evidence="3" id="KW-1185">Reference proteome</keyword>
<dbReference type="Proteomes" id="UP000076532">
    <property type="component" value="Unassembled WGS sequence"/>
</dbReference>
<proteinExistence type="predicted"/>
<feature type="compositionally biased region" description="Low complexity" evidence="1">
    <location>
        <begin position="284"/>
        <end position="308"/>
    </location>
</feature>
<feature type="compositionally biased region" description="Polar residues" evidence="1">
    <location>
        <begin position="259"/>
        <end position="283"/>
    </location>
</feature>
<name>A0A166RZX4_9AGAM</name>
<reference evidence="2 3" key="1">
    <citation type="journal article" date="2016" name="Mol. Biol. Evol.">
        <title>Comparative Genomics of Early-Diverging Mushroom-Forming Fungi Provides Insights into the Origins of Lignocellulose Decay Capabilities.</title>
        <authorList>
            <person name="Nagy L.G."/>
            <person name="Riley R."/>
            <person name="Tritt A."/>
            <person name="Adam C."/>
            <person name="Daum C."/>
            <person name="Floudas D."/>
            <person name="Sun H."/>
            <person name="Yadav J.S."/>
            <person name="Pangilinan J."/>
            <person name="Larsson K.H."/>
            <person name="Matsuura K."/>
            <person name="Barry K."/>
            <person name="Labutti K."/>
            <person name="Kuo R."/>
            <person name="Ohm R.A."/>
            <person name="Bhattacharya S.S."/>
            <person name="Shirouzu T."/>
            <person name="Yoshinaga Y."/>
            <person name="Martin F.M."/>
            <person name="Grigoriev I.V."/>
            <person name="Hibbett D.S."/>
        </authorList>
    </citation>
    <scope>NUCLEOTIDE SEQUENCE [LARGE SCALE GENOMIC DNA]</scope>
    <source>
        <strain evidence="2 3">CBS 109695</strain>
    </source>
</reference>
<evidence type="ECO:0000256" key="1">
    <source>
        <dbReference type="SAM" id="MobiDB-lite"/>
    </source>
</evidence>
<feature type="compositionally biased region" description="Gly residues" evidence="1">
    <location>
        <begin position="393"/>
        <end position="404"/>
    </location>
</feature>
<dbReference type="OrthoDB" id="3266915at2759"/>
<feature type="region of interest" description="Disordered" evidence="1">
    <location>
        <begin position="370"/>
        <end position="404"/>
    </location>
</feature>
<evidence type="ECO:0000313" key="3">
    <source>
        <dbReference type="Proteomes" id="UP000076532"/>
    </source>
</evidence>